<gene>
    <name evidence="5" type="ORF">OLEA9_A018437</name>
</gene>
<name>A0A8S0QHS8_OLEEU</name>
<dbReference type="PANTHER" id="PTHR36766">
    <property type="entry name" value="PLANT BROAD-SPECTRUM MILDEW RESISTANCE PROTEIN RPW8"/>
    <property type="match status" value="1"/>
</dbReference>
<feature type="compositionally biased region" description="Low complexity" evidence="3">
    <location>
        <begin position="1"/>
        <end position="18"/>
    </location>
</feature>
<dbReference type="InterPro" id="IPR032675">
    <property type="entry name" value="LRR_dom_sf"/>
</dbReference>
<comment type="caution">
    <text evidence="5">The sequence shown here is derived from an EMBL/GenBank/DDBJ whole genome shotgun (WGS) entry which is preliminary data.</text>
</comment>
<sequence>MWTTNNDENVSEGNNNDESVLEGLQPHPNLKSIEIEGFRGTKFPSWTMRMEVFLDGRGWLKLDKLIDVFFSNCKNCEEIPMFGLLPLLKYLTLDGLTNAQSIGPSFYGGQETRVMFPALERLIIRNMPNLTEWAEAEVIPVAETQTCREQVFPSLEVLIIKNCQKLNTAPSHFPCLKKLEIDTMDSDLPLTKILSSSDLTSLEDLSINNISTLTCLPHLKGFQKYLRKLSIEYCDKLRELSDDLQSFQSLESLRISSCESLQSISYQSGQKGPPSLLDLVIGNCSELSCLQSEMIESIRCLEYLTVFGCDHLISFPVDLGNLPCISRLHIYICPELRSLPKGIGRLSNLTQLSIGRFSESIDFNSFEAALDGIQQSKSLLQLNLYGLEHWDLFPYQLQHLTSLHKLALSDFGIEALPEWFRVLSSLERLCLYELKKLRHMPSKEAMQCLTKLEYLNVFQCPLLEEKYSEERGPDSEWSKISHIPHIVGVAP</sequence>
<dbReference type="InterPro" id="IPR001611">
    <property type="entry name" value="Leu-rich_rpt"/>
</dbReference>
<keyword evidence="2" id="KW-0611">Plant defense</keyword>
<dbReference type="AlphaFoldDB" id="A0A8S0QHS8"/>
<proteinExistence type="predicted"/>
<accession>A0A8S0QHS8</accession>
<dbReference type="SUPFAM" id="SSF52058">
    <property type="entry name" value="L domain-like"/>
    <property type="match status" value="2"/>
</dbReference>
<evidence type="ECO:0000313" key="5">
    <source>
        <dbReference type="EMBL" id="CAA2965449.1"/>
    </source>
</evidence>
<keyword evidence="6" id="KW-1185">Reference proteome</keyword>
<feature type="region of interest" description="Disordered" evidence="3">
    <location>
        <begin position="1"/>
        <end position="23"/>
    </location>
</feature>
<dbReference type="PROSITE" id="PS51450">
    <property type="entry name" value="LRR"/>
    <property type="match status" value="1"/>
</dbReference>
<keyword evidence="1" id="KW-0433">Leucine-rich repeat</keyword>
<evidence type="ECO:0000259" key="4">
    <source>
        <dbReference type="Pfam" id="PF25019"/>
    </source>
</evidence>
<dbReference type="Gene3D" id="3.80.10.10">
    <property type="entry name" value="Ribonuclease Inhibitor"/>
    <property type="match status" value="4"/>
</dbReference>
<dbReference type="EMBL" id="CACTIH010001842">
    <property type="protein sequence ID" value="CAA2965449.1"/>
    <property type="molecule type" value="Genomic_DNA"/>
</dbReference>
<dbReference type="Proteomes" id="UP000594638">
    <property type="component" value="Unassembled WGS sequence"/>
</dbReference>
<protein>
    <submittedName>
        <fullName evidence="5">Disease resistance RGA3</fullName>
    </submittedName>
</protein>
<dbReference type="PANTHER" id="PTHR36766:SF40">
    <property type="entry name" value="DISEASE RESISTANCE PROTEIN RGA3"/>
    <property type="match status" value="1"/>
</dbReference>
<dbReference type="InterPro" id="IPR056789">
    <property type="entry name" value="LRR_R13L1-DRL21"/>
</dbReference>
<feature type="domain" description="R13L1/DRL21-like LRR repeat region" evidence="4">
    <location>
        <begin position="5"/>
        <end position="95"/>
    </location>
</feature>
<dbReference type="Gramene" id="OE9A018437T1">
    <property type="protein sequence ID" value="OE9A018437C1"/>
    <property type="gene ID" value="OE9A018437"/>
</dbReference>
<dbReference type="OrthoDB" id="1896560at2759"/>
<evidence type="ECO:0000256" key="2">
    <source>
        <dbReference type="ARBA" id="ARBA00022821"/>
    </source>
</evidence>
<reference evidence="5 6" key="1">
    <citation type="submission" date="2019-12" db="EMBL/GenBank/DDBJ databases">
        <authorList>
            <person name="Alioto T."/>
            <person name="Alioto T."/>
            <person name="Gomez Garrido J."/>
        </authorList>
    </citation>
    <scope>NUCLEOTIDE SEQUENCE [LARGE SCALE GENOMIC DNA]</scope>
</reference>
<evidence type="ECO:0000256" key="1">
    <source>
        <dbReference type="ARBA" id="ARBA00022614"/>
    </source>
</evidence>
<organism evidence="5 6">
    <name type="scientific">Olea europaea subsp. europaea</name>
    <dbReference type="NCBI Taxonomy" id="158383"/>
    <lineage>
        <taxon>Eukaryota</taxon>
        <taxon>Viridiplantae</taxon>
        <taxon>Streptophyta</taxon>
        <taxon>Embryophyta</taxon>
        <taxon>Tracheophyta</taxon>
        <taxon>Spermatophyta</taxon>
        <taxon>Magnoliopsida</taxon>
        <taxon>eudicotyledons</taxon>
        <taxon>Gunneridae</taxon>
        <taxon>Pentapetalae</taxon>
        <taxon>asterids</taxon>
        <taxon>lamiids</taxon>
        <taxon>Lamiales</taxon>
        <taxon>Oleaceae</taxon>
        <taxon>Oleeae</taxon>
        <taxon>Olea</taxon>
    </lineage>
</organism>
<dbReference type="Pfam" id="PF25019">
    <property type="entry name" value="LRR_R13L1-DRL21"/>
    <property type="match status" value="1"/>
</dbReference>
<evidence type="ECO:0000256" key="3">
    <source>
        <dbReference type="SAM" id="MobiDB-lite"/>
    </source>
</evidence>
<dbReference type="GO" id="GO:0006952">
    <property type="term" value="P:defense response"/>
    <property type="evidence" value="ECO:0007669"/>
    <property type="project" value="UniProtKB-KW"/>
</dbReference>
<evidence type="ECO:0000313" key="6">
    <source>
        <dbReference type="Proteomes" id="UP000594638"/>
    </source>
</evidence>